<dbReference type="EMBL" id="LS483476">
    <property type="protein sequence ID" value="SQI52970.1"/>
    <property type="molecule type" value="Genomic_DNA"/>
</dbReference>
<accession>A0A2X4W5T1</accession>
<reference evidence="1 2" key="1">
    <citation type="submission" date="2018-06" db="EMBL/GenBank/DDBJ databases">
        <authorList>
            <consortium name="Pathogen Informatics"/>
            <person name="Doyle S."/>
        </authorList>
    </citation>
    <scope>NUCLEOTIDE SEQUENCE [LARGE SCALE GENOMIC DNA]</scope>
    <source>
        <strain evidence="1 2">NCTC4824</strain>
    </source>
</reference>
<dbReference type="AlphaFoldDB" id="A0A2X4W5T1"/>
<name>A0A2X4W5T1_LEDLE</name>
<dbReference type="STRING" id="1348624.GCA_001591545_02623"/>
<protein>
    <submittedName>
        <fullName evidence="1">Uncharacterized protein</fullName>
    </submittedName>
</protein>
<gene>
    <name evidence="1" type="ORF">NCTC4824_00588</name>
</gene>
<evidence type="ECO:0000313" key="2">
    <source>
        <dbReference type="Proteomes" id="UP000249134"/>
    </source>
</evidence>
<dbReference type="KEGG" id="blen:NCTC4824_00588"/>
<keyword evidence="2" id="KW-1185">Reference proteome</keyword>
<sequence length="106" mass="12628">MKDKLMDERVLEKFEIQREYWDEKVFNGALEREKNSIKQWREILAIKVNSILINPYSKWGFLVFGNDIFIQTEIHQFPHKMIVYIKLNSLLESPAASPFIINLVTQ</sequence>
<evidence type="ECO:0000313" key="1">
    <source>
        <dbReference type="EMBL" id="SQI52970.1"/>
    </source>
</evidence>
<organism evidence="1 2">
    <name type="scientific">Lederbergia lenta</name>
    <name type="common">Bacillus lentus</name>
    <dbReference type="NCBI Taxonomy" id="1467"/>
    <lineage>
        <taxon>Bacteria</taxon>
        <taxon>Bacillati</taxon>
        <taxon>Bacillota</taxon>
        <taxon>Bacilli</taxon>
        <taxon>Bacillales</taxon>
        <taxon>Bacillaceae</taxon>
        <taxon>Lederbergia</taxon>
    </lineage>
</organism>
<proteinExistence type="predicted"/>
<dbReference type="RefSeq" id="WP_066142672.1">
    <property type="nucleotide sequence ID" value="NZ_CBCSGM010000002.1"/>
</dbReference>
<dbReference type="Proteomes" id="UP000249134">
    <property type="component" value="Chromosome 1"/>
</dbReference>